<feature type="transmembrane region" description="Helical" evidence="1">
    <location>
        <begin position="166"/>
        <end position="186"/>
    </location>
</feature>
<feature type="transmembrane region" description="Helical" evidence="1">
    <location>
        <begin position="198"/>
        <end position="216"/>
    </location>
</feature>
<organism evidence="3 4">
    <name type="scientific">Arthrobacter methylotrophus</name>
    <dbReference type="NCBI Taxonomy" id="121291"/>
    <lineage>
        <taxon>Bacteria</taxon>
        <taxon>Bacillati</taxon>
        <taxon>Actinomycetota</taxon>
        <taxon>Actinomycetes</taxon>
        <taxon>Micrococcales</taxon>
        <taxon>Micrococcaceae</taxon>
        <taxon>Arthrobacter</taxon>
    </lineage>
</organism>
<comment type="caution">
    <text evidence="3">The sequence shown here is derived from an EMBL/GenBank/DDBJ whole genome shotgun (WGS) entry which is preliminary data.</text>
</comment>
<gene>
    <name evidence="3" type="ORF">ACFFPI_01520</name>
</gene>
<dbReference type="PANTHER" id="PTHR14969:SF13">
    <property type="entry name" value="AT30094P"/>
    <property type="match status" value="1"/>
</dbReference>
<reference evidence="3 4" key="1">
    <citation type="submission" date="2024-09" db="EMBL/GenBank/DDBJ databases">
        <authorList>
            <person name="Sun Q."/>
            <person name="Mori K."/>
        </authorList>
    </citation>
    <scope>NUCLEOTIDE SEQUENCE [LARGE SCALE GENOMIC DNA]</scope>
    <source>
        <strain evidence="3 4">JCM 13519</strain>
    </source>
</reference>
<dbReference type="Proteomes" id="UP001589536">
    <property type="component" value="Unassembled WGS sequence"/>
</dbReference>
<feature type="transmembrane region" description="Helical" evidence="1">
    <location>
        <begin position="222"/>
        <end position="244"/>
    </location>
</feature>
<dbReference type="SUPFAM" id="SSF48317">
    <property type="entry name" value="Acid phosphatase/Vanadium-dependent haloperoxidase"/>
    <property type="match status" value="1"/>
</dbReference>
<feature type="transmembrane region" description="Helical" evidence="1">
    <location>
        <begin position="124"/>
        <end position="146"/>
    </location>
</feature>
<sequence>MPPYAKQNASTESRPSAVVRHRVAARPTVAAGRGVPLLPQPRYWLLWGIALAAAVLAIGFSVQLVGGLTTNEFGVDQELSRHHVAVLTALAMALNFLFAPVAGVCIVLVIGLYLFLVRRSLVRAFMFVLFACSGWVASEGFKLIVARHRPNPALLFDPLAPETGSNSFPSGHTAFAVALAFALYFLVRGTRWGPITAWAGAVLAVVVAWSRIYIGVHYPSDVVASFLATSAAVIVLAGLWNRYAPRVLERLPRRTAAALDSPEAVSPEAAATQAHGS</sequence>
<keyword evidence="4" id="KW-1185">Reference proteome</keyword>
<proteinExistence type="predicted"/>
<evidence type="ECO:0000313" key="4">
    <source>
        <dbReference type="Proteomes" id="UP001589536"/>
    </source>
</evidence>
<accession>A0ABV5UN36</accession>
<evidence type="ECO:0000259" key="2">
    <source>
        <dbReference type="SMART" id="SM00014"/>
    </source>
</evidence>
<protein>
    <submittedName>
        <fullName evidence="3">Phosphatase PAP2 family protein</fullName>
    </submittedName>
</protein>
<feature type="transmembrane region" description="Helical" evidence="1">
    <location>
        <begin position="43"/>
        <end position="64"/>
    </location>
</feature>
<feature type="domain" description="Phosphatidic acid phosphatase type 2/haloperoxidase" evidence="2">
    <location>
        <begin position="124"/>
        <end position="237"/>
    </location>
</feature>
<dbReference type="InterPro" id="IPR036938">
    <property type="entry name" value="PAP2/HPO_sf"/>
</dbReference>
<dbReference type="InterPro" id="IPR000326">
    <property type="entry name" value="PAP2/HPO"/>
</dbReference>
<evidence type="ECO:0000313" key="3">
    <source>
        <dbReference type="EMBL" id="MFB9712834.1"/>
    </source>
</evidence>
<dbReference type="PANTHER" id="PTHR14969">
    <property type="entry name" value="SPHINGOSINE-1-PHOSPHATE PHOSPHOHYDROLASE"/>
    <property type="match status" value="1"/>
</dbReference>
<name>A0ABV5UN36_9MICC</name>
<dbReference type="SMART" id="SM00014">
    <property type="entry name" value="acidPPc"/>
    <property type="match status" value="1"/>
</dbReference>
<evidence type="ECO:0000256" key="1">
    <source>
        <dbReference type="SAM" id="Phobius"/>
    </source>
</evidence>
<keyword evidence="1" id="KW-1133">Transmembrane helix</keyword>
<dbReference type="Gene3D" id="1.20.144.10">
    <property type="entry name" value="Phosphatidic acid phosphatase type 2/haloperoxidase"/>
    <property type="match status" value="1"/>
</dbReference>
<dbReference type="Pfam" id="PF01569">
    <property type="entry name" value="PAP2"/>
    <property type="match status" value="1"/>
</dbReference>
<dbReference type="RefSeq" id="WP_345049213.1">
    <property type="nucleotide sequence ID" value="NZ_BAABED010000001.1"/>
</dbReference>
<keyword evidence="1" id="KW-0812">Transmembrane</keyword>
<feature type="transmembrane region" description="Helical" evidence="1">
    <location>
        <begin position="84"/>
        <end position="117"/>
    </location>
</feature>
<keyword evidence="1" id="KW-0472">Membrane</keyword>
<dbReference type="EMBL" id="JBHMBH010000006">
    <property type="protein sequence ID" value="MFB9712834.1"/>
    <property type="molecule type" value="Genomic_DNA"/>
</dbReference>